<evidence type="ECO:0000256" key="2">
    <source>
        <dbReference type="ARBA" id="ARBA00022692"/>
    </source>
</evidence>
<dbReference type="AlphaFoldDB" id="A0AAE0XAJ4"/>
<dbReference type="PROSITE" id="PS51212">
    <property type="entry name" value="WSC"/>
    <property type="match status" value="4"/>
</dbReference>
<keyword evidence="2" id="KW-0812">Transmembrane</keyword>
<feature type="signal peptide" evidence="7">
    <location>
        <begin position="1"/>
        <end position="19"/>
    </location>
</feature>
<keyword evidence="10" id="KW-1185">Reference proteome</keyword>
<keyword evidence="3 7" id="KW-0732">Signal</keyword>
<comment type="caution">
    <text evidence="9">The sequence shown here is derived from an EMBL/GenBank/DDBJ whole genome shotgun (WGS) entry which is preliminary data.</text>
</comment>
<dbReference type="SMART" id="SM00321">
    <property type="entry name" value="WSC"/>
    <property type="match status" value="4"/>
</dbReference>
<dbReference type="Pfam" id="PF01822">
    <property type="entry name" value="WSC"/>
    <property type="match status" value="4"/>
</dbReference>
<keyword evidence="5" id="KW-0472">Membrane</keyword>
<dbReference type="InterPro" id="IPR002889">
    <property type="entry name" value="WSC_carb-bd"/>
</dbReference>
<gene>
    <name evidence="9" type="ORF">B0T22DRAFT_375167</name>
</gene>
<accession>A0AAE0XAJ4</accession>
<feature type="domain" description="WSC" evidence="8">
    <location>
        <begin position="353"/>
        <end position="444"/>
    </location>
</feature>
<feature type="domain" description="WSC" evidence="8">
    <location>
        <begin position="33"/>
        <end position="122"/>
    </location>
</feature>
<evidence type="ECO:0000256" key="4">
    <source>
        <dbReference type="ARBA" id="ARBA00022989"/>
    </source>
</evidence>
<name>A0AAE0XAJ4_9PEZI</name>
<evidence type="ECO:0000259" key="8">
    <source>
        <dbReference type="PROSITE" id="PS51212"/>
    </source>
</evidence>
<evidence type="ECO:0000313" key="9">
    <source>
        <dbReference type="EMBL" id="KAK3689121.1"/>
    </source>
</evidence>
<sequence length="444" mass="45519">MRPQLQGLYGLAALGLVLAAPDVKSPVTSGAATFSSVACWAKGPAFDALAGDAFSSSTMTLESCAAFCSAYKYFGVAAGTECYCGNTLGSAPTDLSQCTTPCAGDGSEICGSSSNLILYSTDGTGSTATSPAVVPSAGTFTHQSCWTDLAGAGRSHALSGSGFVSALMTVEKCASFCHGYTYFGVGNGRECYCGALPDAATVAAPAQDCNYACEGDKSETCGAPGRLNLTSTTTPPTPTYTPPYPAVNGYDWVSCWQETTTGRLLSGASTAADDMTLEQCSVFCAAWPYFGTEYGRECYCGLSPASGASAAPLSECTFPCAGNGAEVCGAGGRVSLYHNTAKPGPQAVDLVRGSKKLGCMTESNRGRTLSGLGSAADDMSLEKCEAACAGWPLWGVEFGRECYCGNEFTPGAEQVADGECDKICAGDVTELCGAANRLMVYQRQ</sequence>
<evidence type="ECO:0000256" key="1">
    <source>
        <dbReference type="ARBA" id="ARBA00004167"/>
    </source>
</evidence>
<dbReference type="InterPro" id="IPR051836">
    <property type="entry name" value="Kremen_rcpt"/>
</dbReference>
<feature type="domain" description="WSC" evidence="8">
    <location>
        <begin position="139"/>
        <end position="233"/>
    </location>
</feature>
<keyword evidence="6" id="KW-0325">Glycoprotein</keyword>
<evidence type="ECO:0000313" key="10">
    <source>
        <dbReference type="Proteomes" id="UP001270362"/>
    </source>
</evidence>
<protein>
    <submittedName>
        <fullName evidence="9">WSC domain-containing protein</fullName>
    </submittedName>
</protein>
<organism evidence="9 10">
    <name type="scientific">Podospora appendiculata</name>
    <dbReference type="NCBI Taxonomy" id="314037"/>
    <lineage>
        <taxon>Eukaryota</taxon>
        <taxon>Fungi</taxon>
        <taxon>Dikarya</taxon>
        <taxon>Ascomycota</taxon>
        <taxon>Pezizomycotina</taxon>
        <taxon>Sordariomycetes</taxon>
        <taxon>Sordariomycetidae</taxon>
        <taxon>Sordariales</taxon>
        <taxon>Podosporaceae</taxon>
        <taxon>Podospora</taxon>
    </lineage>
</organism>
<comment type="subcellular location">
    <subcellularLocation>
        <location evidence="1">Membrane</location>
        <topology evidence="1">Single-pass membrane protein</topology>
    </subcellularLocation>
</comment>
<dbReference type="PANTHER" id="PTHR24269">
    <property type="entry name" value="KREMEN PROTEIN"/>
    <property type="match status" value="1"/>
</dbReference>
<feature type="chain" id="PRO_5042132832" evidence="7">
    <location>
        <begin position="20"/>
        <end position="444"/>
    </location>
</feature>
<reference evidence="9" key="1">
    <citation type="journal article" date="2023" name="Mol. Phylogenet. Evol.">
        <title>Genome-scale phylogeny and comparative genomics of the fungal order Sordariales.</title>
        <authorList>
            <person name="Hensen N."/>
            <person name="Bonometti L."/>
            <person name="Westerberg I."/>
            <person name="Brannstrom I.O."/>
            <person name="Guillou S."/>
            <person name="Cros-Aarteil S."/>
            <person name="Calhoun S."/>
            <person name="Haridas S."/>
            <person name="Kuo A."/>
            <person name="Mondo S."/>
            <person name="Pangilinan J."/>
            <person name="Riley R."/>
            <person name="LaButti K."/>
            <person name="Andreopoulos B."/>
            <person name="Lipzen A."/>
            <person name="Chen C."/>
            <person name="Yan M."/>
            <person name="Daum C."/>
            <person name="Ng V."/>
            <person name="Clum A."/>
            <person name="Steindorff A."/>
            <person name="Ohm R.A."/>
            <person name="Martin F."/>
            <person name="Silar P."/>
            <person name="Natvig D.O."/>
            <person name="Lalanne C."/>
            <person name="Gautier V."/>
            <person name="Ament-Velasquez S.L."/>
            <person name="Kruys A."/>
            <person name="Hutchinson M.I."/>
            <person name="Powell A.J."/>
            <person name="Barry K."/>
            <person name="Miller A.N."/>
            <person name="Grigoriev I.V."/>
            <person name="Debuchy R."/>
            <person name="Gladieux P."/>
            <person name="Hiltunen Thoren M."/>
            <person name="Johannesson H."/>
        </authorList>
    </citation>
    <scope>NUCLEOTIDE SEQUENCE</scope>
    <source>
        <strain evidence="9">CBS 314.62</strain>
    </source>
</reference>
<dbReference type="GO" id="GO:0005886">
    <property type="term" value="C:plasma membrane"/>
    <property type="evidence" value="ECO:0007669"/>
    <property type="project" value="TreeGrafter"/>
</dbReference>
<evidence type="ECO:0000256" key="7">
    <source>
        <dbReference type="SAM" id="SignalP"/>
    </source>
</evidence>
<dbReference type="EMBL" id="JAULSO010000002">
    <property type="protein sequence ID" value="KAK3689121.1"/>
    <property type="molecule type" value="Genomic_DNA"/>
</dbReference>
<dbReference type="PANTHER" id="PTHR24269:SF16">
    <property type="entry name" value="PROTEIN SLG1"/>
    <property type="match status" value="1"/>
</dbReference>
<feature type="domain" description="WSC" evidence="8">
    <location>
        <begin position="249"/>
        <end position="340"/>
    </location>
</feature>
<reference evidence="9" key="2">
    <citation type="submission" date="2023-06" db="EMBL/GenBank/DDBJ databases">
        <authorList>
            <consortium name="Lawrence Berkeley National Laboratory"/>
            <person name="Haridas S."/>
            <person name="Hensen N."/>
            <person name="Bonometti L."/>
            <person name="Westerberg I."/>
            <person name="Brannstrom I.O."/>
            <person name="Guillou S."/>
            <person name="Cros-Aarteil S."/>
            <person name="Calhoun S."/>
            <person name="Kuo A."/>
            <person name="Mondo S."/>
            <person name="Pangilinan J."/>
            <person name="Riley R."/>
            <person name="Labutti K."/>
            <person name="Andreopoulos B."/>
            <person name="Lipzen A."/>
            <person name="Chen C."/>
            <person name="Yanf M."/>
            <person name="Daum C."/>
            <person name="Ng V."/>
            <person name="Clum A."/>
            <person name="Steindorff A."/>
            <person name="Ohm R."/>
            <person name="Martin F."/>
            <person name="Silar P."/>
            <person name="Natvig D."/>
            <person name="Lalanne C."/>
            <person name="Gautier V."/>
            <person name="Ament-Velasquez S.L."/>
            <person name="Kruys A."/>
            <person name="Hutchinson M.I."/>
            <person name="Powell A.J."/>
            <person name="Barry K."/>
            <person name="Miller A.N."/>
            <person name="Grigoriev I.V."/>
            <person name="Debuchy R."/>
            <person name="Gladieux P."/>
            <person name="Thoren M.H."/>
            <person name="Johannesson H."/>
        </authorList>
    </citation>
    <scope>NUCLEOTIDE SEQUENCE</scope>
    <source>
        <strain evidence="9">CBS 314.62</strain>
    </source>
</reference>
<proteinExistence type="predicted"/>
<keyword evidence="4" id="KW-1133">Transmembrane helix</keyword>
<evidence type="ECO:0000256" key="3">
    <source>
        <dbReference type="ARBA" id="ARBA00022729"/>
    </source>
</evidence>
<dbReference type="Proteomes" id="UP001270362">
    <property type="component" value="Unassembled WGS sequence"/>
</dbReference>
<evidence type="ECO:0000256" key="6">
    <source>
        <dbReference type="ARBA" id="ARBA00023180"/>
    </source>
</evidence>
<evidence type="ECO:0000256" key="5">
    <source>
        <dbReference type="ARBA" id="ARBA00023136"/>
    </source>
</evidence>